<evidence type="ECO:0000313" key="2">
    <source>
        <dbReference type="EMBL" id="TYQ06948.1"/>
    </source>
</evidence>
<dbReference type="PANTHER" id="PTHR47829">
    <property type="entry name" value="HYDROLASE, PUTATIVE (AFU_ORTHOLOGUE AFUA_1G12880)-RELATED"/>
    <property type="match status" value="1"/>
</dbReference>
<dbReference type="InterPro" id="IPR052898">
    <property type="entry name" value="ACAD10-like"/>
</dbReference>
<dbReference type="PANTHER" id="PTHR47829:SF1">
    <property type="entry name" value="HAD FAMILY PHOSPHATASE"/>
    <property type="match status" value="1"/>
</dbReference>
<evidence type="ECO:0000259" key="1">
    <source>
        <dbReference type="Pfam" id="PF01636"/>
    </source>
</evidence>
<protein>
    <submittedName>
        <fullName evidence="2">Aminoglycoside phosphotransferase (APT) family kinase protein</fullName>
    </submittedName>
</protein>
<dbReference type="GO" id="GO:0016301">
    <property type="term" value="F:kinase activity"/>
    <property type="evidence" value="ECO:0007669"/>
    <property type="project" value="UniProtKB-KW"/>
</dbReference>
<gene>
    <name evidence="2" type="ORF">FNL38_1021092</name>
</gene>
<dbReference type="AlphaFoldDB" id="A0A652YV10"/>
<name>A0A652YV10_NOCGL</name>
<reference evidence="2" key="1">
    <citation type="submission" date="2019-07" db="EMBL/GenBank/DDBJ databases">
        <title>Genomic Encyclopedia of Type Strains, Phase IV (KMG-IV): sequencing the most valuable type-strain genomes for metagenomic binning, comparative biology and taxonomic classification.</title>
        <authorList>
            <person name="Goeker M."/>
        </authorList>
    </citation>
    <scope>NUCLEOTIDE SEQUENCE</scope>
    <source>
        <strain evidence="2">DSM 44596</strain>
    </source>
</reference>
<comment type="caution">
    <text evidence="2">The sequence shown here is derived from an EMBL/GenBank/DDBJ whole genome shotgun (WGS) entry which is preliminary data.</text>
</comment>
<dbReference type="Gene3D" id="3.90.1200.10">
    <property type="match status" value="1"/>
</dbReference>
<dbReference type="InterPro" id="IPR002575">
    <property type="entry name" value="Aminoglycoside_PTrfase"/>
</dbReference>
<dbReference type="Gene3D" id="3.30.200.20">
    <property type="entry name" value="Phosphorylase Kinase, domain 1"/>
    <property type="match status" value="1"/>
</dbReference>
<dbReference type="EMBL" id="VNIQ01000002">
    <property type="protein sequence ID" value="TYQ06948.1"/>
    <property type="molecule type" value="Genomic_DNA"/>
</dbReference>
<keyword evidence="2" id="KW-0808">Transferase</keyword>
<keyword evidence="2" id="KW-0418">Kinase</keyword>
<accession>A0A652YV10</accession>
<dbReference type="CDD" id="cd05154">
    <property type="entry name" value="ACAD10_11_N-like"/>
    <property type="match status" value="1"/>
</dbReference>
<feature type="domain" description="Aminoglycoside phosphotransferase" evidence="1">
    <location>
        <begin position="41"/>
        <end position="273"/>
    </location>
</feature>
<dbReference type="InterPro" id="IPR041726">
    <property type="entry name" value="ACAD10_11_N"/>
</dbReference>
<organism evidence="2">
    <name type="scientific">Nocardia globerula</name>
    <dbReference type="NCBI Taxonomy" id="1818"/>
    <lineage>
        <taxon>Bacteria</taxon>
        <taxon>Bacillati</taxon>
        <taxon>Actinomycetota</taxon>
        <taxon>Actinomycetes</taxon>
        <taxon>Mycobacteriales</taxon>
        <taxon>Nocardiaceae</taxon>
        <taxon>Nocardia</taxon>
    </lineage>
</organism>
<dbReference type="Pfam" id="PF01636">
    <property type="entry name" value="APH"/>
    <property type="match status" value="1"/>
</dbReference>
<dbReference type="InterPro" id="IPR011009">
    <property type="entry name" value="Kinase-like_dom_sf"/>
</dbReference>
<sequence length="359" mass="38833">MSAASSTTSDAGRVVSGLDLDALSTYLSTHLAGGIDGEITASLISGGRSNPTYRVADGSNTWVLRRPPFGHVLPSAHDMVREFTVIDALASTSVPVPEAFLLCEDEDVLGATFYLMELIEGNSIGTPESAAALSPADRERAGLAFADVLADLHSVDPDSVGLNTFGRTNGYLERQLDRWSRQWDASRTTDRPEVAALLDKLRRAVPTTSLPGIVHGDVKLDNVLYSRSDPGKIVALLDWEMATLGDTLADVGIMLSFWDQPGAVDNPITRGLARLDGFPSRAALLERYADRRNIDLPDIDWYTVFADFKIAVILEGINARHAKGDTVGEGFDDVADMVGPLLQRALDLTRTSSVHELRR</sequence>
<proteinExistence type="predicted"/>
<dbReference type="SUPFAM" id="SSF56112">
    <property type="entry name" value="Protein kinase-like (PK-like)"/>
    <property type="match status" value="1"/>
</dbReference>